<dbReference type="EMBL" id="JBHSNF010000005">
    <property type="protein sequence ID" value="MFC5527562.1"/>
    <property type="molecule type" value="Genomic_DNA"/>
</dbReference>
<accession>A0ABW0QVI1</accession>
<reference evidence="3" key="1">
    <citation type="journal article" date="2019" name="Int. J. Syst. Evol. Microbiol.">
        <title>The Global Catalogue of Microorganisms (GCM) 10K type strain sequencing project: providing services to taxonomists for standard genome sequencing and annotation.</title>
        <authorList>
            <consortium name="The Broad Institute Genomics Platform"/>
            <consortium name="The Broad Institute Genome Sequencing Center for Infectious Disease"/>
            <person name="Wu L."/>
            <person name="Ma J."/>
        </authorList>
    </citation>
    <scope>NUCLEOTIDE SEQUENCE [LARGE SCALE GENOMIC DNA]</scope>
    <source>
        <strain evidence="3">CGMCC 1.16619</strain>
    </source>
</reference>
<dbReference type="Gene3D" id="2.120.10.30">
    <property type="entry name" value="TolB, C-terminal domain"/>
    <property type="match status" value="1"/>
</dbReference>
<dbReference type="SUPFAM" id="SSF82171">
    <property type="entry name" value="DPP6 N-terminal domain-like"/>
    <property type="match status" value="1"/>
</dbReference>
<comment type="caution">
    <text evidence="2">The sequence shown here is derived from an EMBL/GenBank/DDBJ whole genome shotgun (WGS) entry which is preliminary data.</text>
</comment>
<evidence type="ECO:0000313" key="2">
    <source>
        <dbReference type="EMBL" id="MFC5527562.1"/>
    </source>
</evidence>
<keyword evidence="1" id="KW-0732">Signal</keyword>
<dbReference type="Pfam" id="PF07676">
    <property type="entry name" value="PD40"/>
    <property type="match status" value="3"/>
</dbReference>
<feature type="signal peptide" evidence="1">
    <location>
        <begin position="1"/>
        <end position="29"/>
    </location>
</feature>
<name>A0ABW0QVI1_9GAMM</name>
<sequence>MRFAPLSPILSIALALGPCAVASALPARAATAAAHPAAAPLAAGPWTAEHDASPAFTPDGDTVVFARGHGITRRLFISRRRDGHWSVPQPAPFSGGAWMDLEPTMAPDGSYLVFVSNRPARLDGKPLDGNYEGQFLPGRGGNLWRVEHTAHGWSSPRRLPDTVNAGSSVYAPAVAADGSLYFMQPDPVTGHFRLYLSRFANGHLQAPRALPFSNGRLADYDPAIAPDQSFIVFSSDRPPSTDTSSAIFVAFATGGGWSAPIPLGPSGTESRLDPDRATLYFSAADKHVHRFALADWLKRHASGE</sequence>
<keyword evidence="3" id="KW-1185">Reference proteome</keyword>
<organism evidence="2 3">
    <name type="scientific">Rhodanobacter ginsengisoli</name>
    <dbReference type="NCBI Taxonomy" id="418646"/>
    <lineage>
        <taxon>Bacteria</taxon>
        <taxon>Pseudomonadati</taxon>
        <taxon>Pseudomonadota</taxon>
        <taxon>Gammaproteobacteria</taxon>
        <taxon>Lysobacterales</taxon>
        <taxon>Rhodanobacteraceae</taxon>
        <taxon>Rhodanobacter</taxon>
    </lineage>
</organism>
<dbReference type="InterPro" id="IPR011659">
    <property type="entry name" value="WD40"/>
</dbReference>
<evidence type="ECO:0000256" key="1">
    <source>
        <dbReference type="SAM" id="SignalP"/>
    </source>
</evidence>
<proteinExistence type="predicted"/>
<feature type="chain" id="PRO_5045457004" evidence="1">
    <location>
        <begin position="30"/>
        <end position="304"/>
    </location>
</feature>
<gene>
    <name evidence="2" type="ORF">ACFPPA_17600</name>
</gene>
<dbReference type="Proteomes" id="UP001596114">
    <property type="component" value="Unassembled WGS sequence"/>
</dbReference>
<evidence type="ECO:0000313" key="3">
    <source>
        <dbReference type="Proteomes" id="UP001596114"/>
    </source>
</evidence>
<dbReference type="InterPro" id="IPR011042">
    <property type="entry name" value="6-blade_b-propeller_TolB-like"/>
</dbReference>
<protein>
    <submittedName>
        <fullName evidence="2">TolB family protein</fullName>
    </submittedName>
</protein>
<dbReference type="RefSeq" id="WP_377322295.1">
    <property type="nucleotide sequence ID" value="NZ_JBHSNF010000005.1"/>
</dbReference>